<feature type="transmembrane region" description="Helical" evidence="7">
    <location>
        <begin position="287"/>
        <end position="305"/>
    </location>
</feature>
<dbReference type="Gene3D" id="1.20.1250.20">
    <property type="entry name" value="MFS general substrate transporter like domains"/>
    <property type="match status" value="2"/>
</dbReference>
<dbReference type="Pfam" id="PF07690">
    <property type="entry name" value="MFS_1"/>
    <property type="match status" value="1"/>
</dbReference>
<feature type="domain" description="Major facilitator superfamily (MFS) profile" evidence="8">
    <location>
        <begin position="20"/>
        <end position="403"/>
    </location>
</feature>
<feature type="transmembrane region" description="Helical" evidence="7">
    <location>
        <begin position="311"/>
        <end position="332"/>
    </location>
</feature>
<keyword evidence="4 7" id="KW-1133">Transmembrane helix</keyword>
<feature type="transmembrane region" description="Helical" evidence="7">
    <location>
        <begin position="86"/>
        <end position="104"/>
    </location>
</feature>
<sequence>MSTPSPAPAATSELRGQLGQVILATLASATGFWAWMSIAPMQKTYASSMGLSESQIAMMLATPVIVGSLGRILVGALTDRLGGRKMFAAILLLAAPAVVLVSIAGQTKNYPLLIASGFYLGVAGTIFAVGIPFSSAWYAAKQRGFANGVFGMGMIGTAVAAFVTPRLVKAVGYSTAHYIIAGVLVAMAALVWFCMKESPAWAPQHQPLVPRIAAALKLAVTWEMCFLYAIVFGGFVAFSTFLPKYLTTVYPHLDAVAAANRMGSFVIAAVVARPFGGMLADRIGPKVVSLAALAGVAITAFVASTQPEEGAASGITFLVMAACLGLGQGSIFGWVPRIAPKDKVGAVSGTVAAAGGLGGYFPPLVMAATYDAATHSYAKGLWALVGTAVLGLLLTLMLKEKRED</sequence>
<dbReference type="Proteomes" id="UP001597326">
    <property type="component" value="Unassembled WGS sequence"/>
</dbReference>
<dbReference type="RefSeq" id="WP_343875019.1">
    <property type="nucleotide sequence ID" value="NZ_BAAAIX010000028.1"/>
</dbReference>
<reference evidence="10" key="1">
    <citation type="journal article" date="2019" name="Int. J. Syst. Evol. Microbiol.">
        <title>The Global Catalogue of Microorganisms (GCM) 10K type strain sequencing project: providing services to taxonomists for standard genome sequencing and annotation.</title>
        <authorList>
            <consortium name="The Broad Institute Genomics Platform"/>
            <consortium name="The Broad Institute Genome Sequencing Center for Infectious Disease"/>
            <person name="Wu L."/>
            <person name="Ma J."/>
        </authorList>
    </citation>
    <scope>NUCLEOTIDE SEQUENCE [LARGE SCALE GENOMIC DNA]</scope>
    <source>
        <strain evidence="10">CAIM 431</strain>
    </source>
</reference>
<evidence type="ECO:0000256" key="1">
    <source>
        <dbReference type="ARBA" id="ARBA00004651"/>
    </source>
</evidence>
<evidence type="ECO:0000313" key="9">
    <source>
        <dbReference type="EMBL" id="MFD1888961.1"/>
    </source>
</evidence>
<name>A0ABW4RRY8_9ACTN</name>
<feature type="transmembrane region" description="Helical" evidence="7">
    <location>
        <begin position="145"/>
        <end position="164"/>
    </location>
</feature>
<dbReference type="SUPFAM" id="SSF103473">
    <property type="entry name" value="MFS general substrate transporter"/>
    <property type="match status" value="1"/>
</dbReference>
<dbReference type="CDD" id="cd17341">
    <property type="entry name" value="MFS_NRT2_like"/>
    <property type="match status" value="1"/>
</dbReference>
<dbReference type="PROSITE" id="PS50850">
    <property type="entry name" value="MFS"/>
    <property type="match status" value="1"/>
</dbReference>
<evidence type="ECO:0000313" key="10">
    <source>
        <dbReference type="Proteomes" id="UP001597326"/>
    </source>
</evidence>
<keyword evidence="3 7" id="KW-0812">Transmembrane</keyword>
<evidence type="ECO:0000256" key="4">
    <source>
        <dbReference type="ARBA" id="ARBA00022989"/>
    </source>
</evidence>
<evidence type="ECO:0000256" key="3">
    <source>
        <dbReference type="ARBA" id="ARBA00022692"/>
    </source>
</evidence>
<feature type="transmembrane region" description="Helical" evidence="7">
    <location>
        <begin position="216"/>
        <end position="242"/>
    </location>
</feature>
<feature type="transmembrane region" description="Helical" evidence="7">
    <location>
        <begin position="381"/>
        <end position="398"/>
    </location>
</feature>
<feature type="transmembrane region" description="Helical" evidence="7">
    <location>
        <begin position="56"/>
        <end position="74"/>
    </location>
</feature>
<feature type="transmembrane region" description="Helical" evidence="7">
    <location>
        <begin position="262"/>
        <end position="280"/>
    </location>
</feature>
<dbReference type="InterPro" id="IPR044772">
    <property type="entry name" value="NO3_transporter"/>
</dbReference>
<feature type="transmembrane region" description="Helical" evidence="7">
    <location>
        <begin position="344"/>
        <end position="361"/>
    </location>
</feature>
<protein>
    <submittedName>
        <fullName evidence="9">Nitrate/nitrite transporter</fullName>
    </submittedName>
</protein>
<dbReference type="InterPro" id="IPR036259">
    <property type="entry name" value="MFS_trans_sf"/>
</dbReference>
<comment type="similarity">
    <text evidence="2">Belongs to the major facilitator superfamily. Nitrate/nitrite porter (TC 2.A.1.8) family.</text>
</comment>
<proteinExistence type="inferred from homology"/>
<evidence type="ECO:0000256" key="6">
    <source>
        <dbReference type="ARBA" id="ARBA00023136"/>
    </source>
</evidence>
<gene>
    <name evidence="9" type="ORF">ACFSCS_02020</name>
</gene>
<keyword evidence="10" id="KW-1185">Reference proteome</keyword>
<feature type="transmembrane region" description="Helical" evidence="7">
    <location>
        <begin position="110"/>
        <end position="133"/>
    </location>
</feature>
<keyword evidence="5" id="KW-0534">Nitrate assimilation</keyword>
<feature type="transmembrane region" description="Helical" evidence="7">
    <location>
        <begin position="176"/>
        <end position="195"/>
    </location>
</feature>
<evidence type="ECO:0000259" key="8">
    <source>
        <dbReference type="PROSITE" id="PS50850"/>
    </source>
</evidence>
<comment type="caution">
    <text evidence="9">The sequence shown here is derived from an EMBL/GenBank/DDBJ whole genome shotgun (WGS) entry which is preliminary data.</text>
</comment>
<evidence type="ECO:0000256" key="2">
    <source>
        <dbReference type="ARBA" id="ARBA00008432"/>
    </source>
</evidence>
<keyword evidence="6 7" id="KW-0472">Membrane</keyword>
<dbReference type="PANTHER" id="PTHR23515">
    <property type="entry name" value="HIGH-AFFINITY NITRATE TRANSPORTER 2.3"/>
    <property type="match status" value="1"/>
</dbReference>
<dbReference type="InterPro" id="IPR020846">
    <property type="entry name" value="MFS_dom"/>
</dbReference>
<organism evidence="9 10">
    <name type="scientific">Luteococcus peritonei</name>
    <dbReference type="NCBI Taxonomy" id="88874"/>
    <lineage>
        <taxon>Bacteria</taxon>
        <taxon>Bacillati</taxon>
        <taxon>Actinomycetota</taxon>
        <taxon>Actinomycetes</taxon>
        <taxon>Propionibacteriales</taxon>
        <taxon>Propionibacteriaceae</taxon>
        <taxon>Luteococcus</taxon>
    </lineage>
</organism>
<dbReference type="EMBL" id="JBHUFZ010000005">
    <property type="protein sequence ID" value="MFD1888961.1"/>
    <property type="molecule type" value="Genomic_DNA"/>
</dbReference>
<evidence type="ECO:0000256" key="5">
    <source>
        <dbReference type="ARBA" id="ARBA00023063"/>
    </source>
</evidence>
<feature type="transmembrane region" description="Helical" evidence="7">
    <location>
        <begin position="18"/>
        <end position="36"/>
    </location>
</feature>
<dbReference type="InterPro" id="IPR011701">
    <property type="entry name" value="MFS"/>
</dbReference>
<accession>A0ABW4RRY8</accession>
<evidence type="ECO:0000256" key="7">
    <source>
        <dbReference type="SAM" id="Phobius"/>
    </source>
</evidence>
<comment type="subcellular location">
    <subcellularLocation>
        <location evidence="1">Cell membrane</location>
        <topology evidence="1">Multi-pass membrane protein</topology>
    </subcellularLocation>
</comment>